<dbReference type="EMBL" id="CP099490">
    <property type="protein sequence ID" value="USQ76426.1"/>
    <property type="molecule type" value="Genomic_DNA"/>
</dbReference>
<dbReference type="InterPro" id="IPR058593">
    <property type="entry name" value="ARB_07466-like_C"/>
</dbReference>
<dbReference type="Pfam" id="PF01471">
    <property type="entry name" value="PG_binding_1"/>
    <property type="match status" value="2"/>
</dbReference>
<feature type="region of interest" description="Disordered" evidence="1">
    <location>
        <begin position="1"/>
        <end position="24"/>
    </location>
</feature>
<evidence type="ECO:0000259" key="3">
    <source>
        <dbReference type="Pfam" id="PF26571"/>
    </source>
</evidence>
<feature type="domain" description="Peptidoglycan binding-like" evidence="2">
    <location>
        <begin position="489"/>
        <end position="527"/>
    </location>
</feature>
<dbReference type="RefSeq" id="WP_252621121.1">
    <property type="nucleotide sequence ID" value="NZ_CP099490.1"/>
</dbReference>
<keyword evidence="5" id="KW-1185">Reference proteome</keyword>
<dbReference type="SUPFAM" id="SSF47090">
    <property type="entry name" value="PGBD-like"/>
    <property type="match status" value="2"/>
</dbReference>
<feature type="compositionally biased region" description="Low complexity" evidence="1">
    <location>
        <begin position="1"/>
        <end position="14"/>
    </location>
</feature>
<proteinExistence type="predicted"/>
<feature type="region of interest" description="Disordered" evidence="1">
    <location>
        <begin position="52"/>
        <end position="121"/>
    </location>
</feature>
<gene>
    <name evidence="4" type="ORF">NF557_00390</name>
</gene>
<name>A0ABY4YI35_9MICO</name>
<evidence type="ECO:0000313" key="5">
    <source>
        <dbReference type="Proteomes" id="UP001056535"/>
    </source>
</evidence>
<feature type="region of interest" description="Disordered" evidence="1">
    <location>
        <begin position="543"/>
        <end position="569"/>
    </location>
</feature>
<dbReference type="InterPro" id="IPR036365">
    <property type="entry name" value="PGBD-like_sf"/>
</dbReference>
<feature type="domain" description="Peptidoglycan binding-like" evidence="2">
    <location>
        <begin position="330"/>
        <end position="366"/>
    </location>
</feature>
<protein>
    <submittedName>
        <fullName evidence="4">Peptidoglycan-binding protein</fullName>
    </submittedName>
</protein>
<evidence type="ECO:0000259" key="2">
    <source>
        <dbReference type="Pfam" id="PF01471"/>
    </source>
</evidence>
<feature type="compositionally biased region" description="Polar residues" evidence="1">
    <location>
        <begin position="65"/>
        <end position="84"/>
    </location>
</feature>
<organism evidence="4 5">
    <name type="scientific">Ornithinimicrobium cryptoxanthini</name>
    <dbReference type="NCBI Taxonomy" id="2934161"/>
    <lineage>
        <taxon>Bacteria</taxon>
        <taxon>Bacillati</taxon>
        <taxon>Actinomycetota</taxon>
        <taxon>Actinomycetes</taxon>
        <taxon>Micrococcales</taxon>
        <taxon>Ornithinimicrobiaceae</taxon>
        <taxon>Ornithinimicrobium</taxon>
    </lineage>
</organism>
<accession>A0ABY4YI35</accession>
<evidence type="ECO:0000313" key="4">
    <source>
        <dbReference type="EMBL" id="USQ76426.1"/>
    </source>
</evidence>
<reference evidence="4" key="1">
    <citation type="submission" date="2022-06" db="EMBL/GenBank/DDBJ databases">
        <title>Ornithinimicrobium JY.X270.</title>
        <authorList>
            <person name="Huang Y."/>
        </authorList>
    </citation>
    <scope>NUCLEOTIDE SEQUENCE</scope>
    <source>
        <strain evidence="4">JY.X270</strain>
    </source>
</reference>
<feature type="domain" description="ARB-07466-like C-terminal" evidence="3">
    <location>
        <begin position="143"/>
        <end position="247"/>
    </location>
</feature>
<dbReference type="InterPro" id="IPR002477">
    <property type="entry name" value="Peptidoglycan-bd-like"/>
</dbReference>
<sequence>MQDIGGTTRPTGGRRAAGRGRHRELHITLQRRSIAVLGAALVISMVQFPASGDGKDGGDSGASSTEGSGQGSTPALPGTSSSGGLQYGGRSMGPSPLLTLPEDPSYPVPEAPVNESLPDGVELPEDVDQAAVFQRNVICDPVAKPGVIAVANLLGQAYDRPGYTLARSCIDLRSEHYDGRAVDWQLNAYDPMDRRIGDAAATWLTDNDGEVARRLGIQSVIWNNRSWHASDGTWRAYAGQSPHTDHIHISLTWDGANMRTSWWTGVALTAEEVDQGPCAVVGGAYAAVPQAARTEPCDLTQFWPADTGYASIRPGGQGAGLGLVQPLLDVPQTNQFDLQTREALLVWQDEQGIPQTGVLDQLTYAAALGWELPELPEAALAVAQPDHAVTEFTAHKRAVLTEGDTGEVVKVLQGALGVDDDGVFGPLTAEALTEFAGEHPLLLDDLTATDTLVWELLEQRAHPHLALRQVELEIGDEGYPVQVLQRLLELEDDGIFGPMTQQGVLDAQGAAELEETGLVDGATWQAIDEAAVARANADAEAEKQAEADAKAKAQAEADAKAKAQAKGEAAAKVATDAKAELDRFAREVADNGAVK</sequence>
<feature type="compositionally biased region" description="Basic and acidic residues" evidence="1">
    <location>
        <begin position="543"/>
        <end position="561"/>
    </location>
</feature>
<evidence type="ECO:0000256" key="1">
    <source>
        <dbReference type="SAM" id="MobiDB-lite"/>
    </source>
</evidence>
<dbReference type="InterPro" id="IPR036366">
    <property type="entry name" value="PGBDSf"/>
</dbReference>
<dbReference type="Pfam" id="PF26571">
    <property type="entry name" value="VldE"/>
    <property type="match status" value="1"/>
</dbReference>
<dbReference type="Gene3D" id="1.10.101.10">
    <property type="entry name" value="PGBD-like superfamily/PGBD"/>
    <property type="match status" value="1"/>
</dbReference>
<dbReference type="Proteomes" id="UP001056535">
    <property type="component" value="Chromosome"/>
</dbReference>